<evidence type="ECO:0000256" key="5">
    <source>
        <dbReference type="ARBA" id="ARBA00022692"/>
    </source>
</evidence>
<dbReference type="InterPro" id="IPR000494">
    <property type="entry name" value="Rcpt_L-dom"/>
</dbReference>
<evidence type="ECO:0000256" key="6">
    <source>
        <dbReference type="ARBA" id="ARBA00022741"/>
    </source>
</evidence>
<keyword evidence="12 17" id="KW-0675">Receptor</keyword>
<dbReference type="GO" id="GO:0004714">
    <property type="term" value="F:transmembrane receptor protein tyrosine kinase activity"/>
    <property type="evidence" value="ECO:0007669"/>
    <property type="project" value="UniProtKB-EC"/>
</dbReference>
<comment type="catalytic activity">
    <reaction evidence="14">
        <text>L-tyrosyl-[protein] + ATP = O-phospho-L-tyrosyl-[protein] + ADP + H(+)</text>
        <dbReference type="Rhea" id="RHEA:10596"/>
        <dbReference type="Rhea" id="RHEA-COMP:10136"/>
        <dbReference type="Rhea" id="RHEA-COMP:20101"/>
        <dbReference type="ChEBI" id="CHEBI:15378"/>
        <dbReference type="ChEBI" id="CHEBI:30616"/>
        <dbReference type="ChEBI" id="CHEBI:46858"/>
        <dbReference type="ChEBI" id="CHEBI:61978"/>
        <dbReference type="ChEBI" id="CHEBI:456216"/>
        <dbReference type="EC" id="2.7.10.1"/>
    </reaction>
</comment>
<dbReference type="Pfam" id="PF00757">
    <property type="entry name" value="Furin-like"/>
    <property type="match status" value="1"/>
</dbReference>
<dbReference type="Gene3D" id="3.80.20.20">
    <property type="entry name" value="Receptor L-domain"/>
    <property type="match status" value="2"/>
</dbReference>
<dbReference type="GO" id="GO:0005524">
    <property type="term" value="F:ATP binding"/>
    <property type="evidence" value="ECO:0007669"/>
    <property type="project" value="UniProtKB-KW"/>
</dbReference>
<dbReference type="Pfam" id="PF01030">
    <property type="entry name" value="Recep_L_domain"/>
    <property type="match status" value="2"/>
</dbReference>
<keyword evidence="8" id="KW-0067">ATP-binding</keyword>
<dbReference type="Gene3D" id="2.10.220.10">
    <property type="entry name" value="Hormone Receptor, Insulin-like Growth Factor Receptor 1, Chain A, domain 2"/>
    <property type="match status" value="1"/>
</dbReference>
<gene>
    <name evidence="17" type="ORF">ROHU_034784</name>
</gene>
<keyword evidence="18" id="KW-1185">Reference proteome</keyword>
<dbReference type="FunFam" id="2.10.220.10:FF:000001">
    <property type="entry name" value="Receptor protein-tyrosine kinase"/>
    <property type="match status" value="1"/>
</dbReference>
<keyword evidence="3" id="KW-0597">Phosphoprotein</keyword>
<keyword evidence="5" id="KW-0812">Transmembrane</keyword>
<keyword evidence="11" id="KW-0829">Tyrosine-protein kinase</keyword>
<dbReference type="SUPFAM" id="SSF57184">
    <property type="entry name" value="Growth factor receptor domain"/>
    <property type="match status" value="1"/>
</dbReference>
<keyword evidence="10" id="KW-0472">Membrane</keyword>
<keyword evidence="9" id="KW-1133">Transmembrane helix</keyword>
<dbReference type="FunFam" id="3.80.20.20:FF:000004">
    <property type="entry name" value="Receptor protein-tyrosine kinase"/>
    <property type="match status" value="1"/>
</dbReference>
<evidence type="ECO:0000256" key="7">
    <source>
        <dbReference type="ARBA" id="ARBA00022777"/>
    </source>
</evidence>
<sequence length="450" mass="50598">MCIQVCPGTDNKLSTLSDLDQQYKTLRKFYENCEVVMGNLEITSIERNRNLSFLKSIREVTGYVLVALNQFDYLPLENLRIIRGTKLYEGRYALAIFLNYRRDGYFGLRQLGLKNLTEILNGGVYVDQNKFLCHADTIHWNDIIKNPRSELLVVPSNNSGNSYGVTDLVMDVAGVIRKTSAKAACTNFNDSGACVTQCPQPFVYNPTTFQLEHNPNAKYTYGAFCVKKCPHNFVVDHSSCVRACPSNKMEVEENHIKMCIPCTDICPKGTGSLQMAQTVDSSNIEKFVNCTKINGNLIFLITGIKGDMFHGIKALDPDRLNVFRTIREITGFLNIQSWPENMTDLGVFSNLATIGGRSLYSGISLLILKQRWISSLKFQSLKEISAGNVYMTNNSQLCFYNTVNWTSLFRTSTQRSLIKNNRDPRECSESCSISALIYTSICSVTVISSK</sequence>
<evidence type="ECO:0000256" key="1">
    <source>
        <dbReference type="ARBA" id="ARBA00004479"/>
    </source>
</evidence>
<proteinExistence type="predicted"/>
<keyword evidence="7 17" id="KW-0418">Kinase</keyword>
<name>A0A498L3D5_LABRO</name>
<organism evidence="17 18">
    <name type="scientific">Labeo rohita</name>
    <name type="common">Indian major carp</name>
    <name type="synonym">Cyprinus rohita</name>
    <dbReference type="NCBI Taxonomy" id="84645"/>
    <lineage>
        <taxon>Eukaryota</taxon>
        <taxon>Metazoa</taxon>
        <taxon>Chordata</taxon>
        <taxon>Craniata</taxon>
        <taxon>Vertebrata</taxon>
        <taxon>Euteleostomi</taxon>
        <taxon>Actinopterygii</taxon>
        <taxon>Neopterygii</taxon>
        <taxon>Teleostei</taxon>
        <taxon>Ostariophysi</taxon>
        <taxon>Cypriniformes</taxon>
        <taxon>Cyprinidae</taxon>
        <taxon>Labeoninae</taxon>
        <taxon>Labeonini</taxon>
        <taxon>Labeo</taxon>
    </lineage>
</organism>
<evidence type="ECO:0000256" key="11">
    <source>
        <dbReference type="ARBA" id="ARBA00023137"/>
    </source>
</evidence>
<feature type="domain" description="Furin-like cysteine-rich" evidence="15">
    <location>
        <begin position="179"/>
        <end position="268"/>
    </location>
</feature>
<protein>
    <recommendedName>
        <fullName evidence="2">receptor protein-tyrosine kinase</fullName>
        <ecNumber evidence="2">2.7.10.1</ecNumber>
    </recommendedName>
</protein>
<keyword evidence="13" id="KW-0325">Glycoprotein</keyword>
<evidence type="ECO:0000256" key="14">
    <source>
        <dbReference type="ARBA" id="ARBA00051243"/>
    </source>
</evidence>
<evidence type="ECO:0000313" key="18">
    <source>
        <dbReference type="Proteomes" id="UP000290572"/>
    </source>
</evidence>
<dbReference type="Proteomes" id="UP000290572">
    <property type="component" value="Unassembled WGS sequence"/>
</dbReference>
<dbReference type="InterPro" id="IPR036941">
    <property type="entry name" value="Rcpt_L-dom_sf"/>
</dbReference>
<evidence type="ECO:0000256" key="9">
    <source>
        <dbReference type="ARBA" id="ARBA00022989"/>
    </source>
</evidence>
<feature type="domain" description="Receptor L-domain" evidence="16">
    <location>
        <begin position="32"/>
        <end position="143"/>
    </location>
</feature>
<evidence type="ECO:0000256" key="12">
    <source>
        <dbReference type="ARBA" id="ARBA00023170"/>
    </source>
</evidence>
<comment type="caution">
    <text evidence="17">The sequence shown here is derived from an EMBL/GenBank/DDBJ whole genome shotgun (WGS) entry which is preliminary data.</text>
</comment>
<dbReference type="InterPro" id="IPR006211">
    <property type="entry name" value="Furin-like_Cys-rich_dom"/>
</dbReference>
<evidence type="ECO:0000256" key="8">
    <source>
        <dbReference type="ARBA" id="ARBA00022840"/>
    </source>
</evidence>
<dbReference type="EMBL" id="QBIY01013496">
    <property type="protein sequence ID" value="RXN02608.1"/>
    <property type="molecule type" value="Genomic_DNA"/>
</dbReference>
<reference evidence="17 18" key="1">
    <citation type="submission" date="2018-03" db="EMBL/GenBank/DDBJ databases">
        <title>Draft genome sequence of Rohu Carp (Labeo rohita).</title>
        <authorList>
            <person name="Das P."/>
            <person name="Kushwaha B."/>
            <person name="Joshi C.G."/>
            <person name="Kumar D."/>
            <person name="Nagpure N.S."/>
            <person name="Sahoo L."/>
            <person name="Das S.P."/>
            <person name="Bit A."/>
            <person name="Patnaik S."/>
            <person name="Meher P.K."/>
            <person name="Jayasankar P."/>
            <person name="Koringa P.G."/>
            <person name="Patel N.V."/>
            <person name="Hinsu A.T."/>
            <person name="Kumar R."/>
            <person name="Pandey M."/>
            <person name="Agarwal S."/>
            <person name="Srivastava S."/>
            <person name="Singh M."/>
            <person name="Iquebal M.A."/>
            <person name="Jaiswal S."/>
            <person name="Angadi U.B."/>
            <person name="Kumar N."/>
            <person name="Raza M."/>
            <person name="Shah T.M."/>
            <person name="Rai A."/>
            <person name="Jena J.K."/>
        </authorList>
    </citation>
    <scope>NUCLEOTIDE SEQUENCE [LARGE SCALE GENOMIC DNA]</scope>
    <source>
        <strain evidence="17">DASCIFA01</strain>
        <tissue evidence="17">Testis</tissue>
    </source>
</reference>
<evidence type="ECO:0000256" key="10">
    <source>
        <dbReference type="ARBA" id="ARBA00023136"/>
    </source>
</evidence>
<evidence type="ECO:0000259" key="15">
    <source>
        <dbReference type="Pfam" id="PF00757"/>
    </source>
</evidence>
<keyword evidence="6" id="KW-0547">Nucleotide-binding</keyword>
<comment type="subcellular location">
    <subcellularLocation>
        <location evidence="1">Membrane</location>
        <topology evidence="1">Single-pass type I membrane protein</topology>
    </subcellularLocation>
</comment>
<feature type="domain" description="Receptor L-domain" evidence="16">
    <location>
        <begin position="289"/>
        <end position="408"/>
    </location>
</feature>
<accession>A0A498L3D5</accession>
<dbReference type="SUPFAM" id="SSF52058">
    <property type="entry name" value="L domain-like"/>
    <property type="match status" value="2"/>
</dbReference>
<keyword evidence="4" id="KW-0808">Transferase</keyword>
<dbReference type="GO" id="GO:0007169">
    <property type="term" value="P:cell surface receptor protein tyrosine kinase signaling pathway"/>
    <property type="evidence" value="ECO:0007669"/>
    <property type="project" value="UniProtKB-ARBA"/>
</dbReference>
<evidence type="ECO:0000259" key="16">
    <source>
        <dbReference type="Pfam" id="PF01030"/>
    </source>
</evidence>
<dbReference type="GO" id="GO:0016020">
    <property type="term" value="C:membrane"/>
    <property type="evidence" value="ECO:0007669"/>
    <property type="project" value="UniProtKB-SubCell"/>
</dbReference>
<evidence type="ECO:0000256" key="2">
    <source>
        <dbReference type="ARBA" id="ARBA00011902"/>
    </source>
</evidence>
<dbReference type="STRING" id="84645.A0A498L3D5"/>
<dbReference type="InterPro" id="IPR009030">
    <property type="entry name" value="Growth_fac_rcpt_cys_sf"/>
</dbReference>
<evidence type="ECO:0000256" key="3">
    <source>
        <dbReference type="ARBA" id="ARBA00022553"/>
    </source>
</evidence>
<evidence type="ECO:0000313" key="17">
    <source>
        <dbReference type="EMBL" id="RXN02608.1"/>
    </source>
</evidence>
<dbReference type="AlphaFoldDB" id="A0A498L3D5"/>
<dbReference type="EC" id="2.7.10.1" evidence="2"/>
<evidence type="ECO:0000256" key="13">
    <source>
        <dbReference type="ARBA" id="ARBA00023180"/>
    </source>
</evidence>
<evidence type="ECO:0000256" key="4">
    <source>
        <dbReference type="ARBA" id="ARBA00022679"/>
    </source>
</evidence>